<organism evidence="2 3">
    <name type="scientific">Haladaptatus pallidirubidus</name>
    <dbReference type="NCBI Taxonomy" id="1008152"/>
    <lineage>
        <taxon>Archaea</taxon>
        <taxon>Methanobacteriati</taxon>
        <taxon>Methanobacteriota</taxon>
        <taxon>Stenosarchaea group</taxon>
        <taxon>Halobacteria</taxon>
        <taxon>Halobacteriales</taxon>
        <taxon>Haladaptataceae</taxon>
        <taxon>Haladaptatus</taxon>
    </lineage>
</organism>
<dbReference type="GeneID" id="68613668"/>
<feature type="transmembrane region" description="Helical" evidence="1">
    <location>
        <begin position="21"/>
        <end position="47"/>
    </location>
</feature>
<dbReference type="AlphaFoldDB" id="A0AAV3UNK1"/>
<name>A0AAV3UNK1_9EURY</name>
<gene>
    <name evidence="2" type="ORF">GCM10025751_44670</name>
</gene>
<comment type="caution">
    <text evidence="2">The sequence shown here is derived from an EMBL/GenBank/DDBJ whole genome shotgun (WGS) entry which is preliminary data.</text>
</comment>
<evidence type="ECO:0008006" key="4">
    <source>
        <dbReference type="Google" id="ProtNLM"/>
    </source>
</evidence>
<evidence type="ECO:0000313" key="2">
    <source>
        <dbReference type="EMBL" id="GAA5060006.1"/>
    </source>
</evidence>
<keyword evidence="3" id="KW-1185">Reference proteome</keyword>
<sequence length="130" mass="14242">MISGAGKNRAIRRIRTALDKPLRILGVWWCLAISVSSFLTMFLNAWFVHPLPLSPLDFGSIGTLFVAVLFVAYRPNVGFGKTFAFSIVTLVVFTVLSFVTAGEFFLDSDVFGSMYPALDIALLSIAAVLF</sequence>
<feature type="transmembrane region" description="Helical" evidence="1">
    <location>
        <begin position="85"/>
        <end position="106"/>
    </location>
</feature>
<proteinExistence type="predicted"/>
<keyword evidence="1" id="KW-0472">Membrane</keyword>
<dbReference type="RefSeq" id="WP_227773470.1">
    <property type="nucleotide sequence ID" value="NZ_BAABKX010000018.1"/>
</dbReference>
<evidence type="ECO:0000256" key="1">
    <source>
        <dbReference type="SAM" id="Phobius"/>
    </source>
</evidence>
<dbReference type="EMBL" id="BAABKX010000018">
    <property type="protein sequence ID" value="GAA5060006.1"/>
    <property type="molecule type" value="Genomic_DNA"/>
</dbReference>
<protein>
    <recommendedName>
        <fullName evidence="4">GGDEF domain-containing protein</fullName>
    </recommendedName>
</protein>
<feature type="transmembrane region" description="Helical" evidence="1">
    <location>
        <begin position="53"/>
        <end position="73"/>
    </location>
</feature>
<evidence type="ECO:0000313" key="3">
    <source>
        <dbReference type="Proteomes" id="UP001501729"/>
    </source>
</evidence>
<reference evidence="2 3" key="1">
    <citation type="journal article" date="2019" name="Int. J. Syst. Evol. Microbiol.">
        <title>The Global Catalogue of Microorganisms (GCM) 10K type strain sequencing project: providing services to taxonomists for standard genome sequencing and annotation.</title>
        <authorList>
            <consortium name="The Broad Institute Genomics Platform"/>
            <consortium name="The Broad Institute Genome Sequencing Center for Infectious Disease"/>
            <person name="Wu L."/>
            <person name="Ma J."/>
        </authorList>
    </citation>
    <scope>NUCLEOTIDE SEQUENCE [LARGE SCALE GENOMIC DNA]</scope>
    <source>
        <strain evidence="2 3">JCM 17504</strain>
    </source>
</reference>
<keyword evidence="1" id="KW-1133">Transmembrane helix</keyword>
<keyword evidence="1" id="KW-0812">Transmembrane</keyword>
<dbReference type="Proteomes" id="UP001501729">
    <property type="component" value="Unassembled WGS sequence"/>
</dbReference>
<accession>A0AAV3UNK1</accession>